<proteinExistence type="inferred from homology"/>
<dbReference type="InterPro" id="IPR018120">
    <property type="entry name" value="Glyco_hydro_1_AS"/>
</dbReference>
<dbReference type="GO" id="GO:0005829">
    <property type="term" value="C:cytosol"/>
    <property type="evidence" value="ECO:0007669"/>
    <property type="project" value="TreeGrafter"/>
</dbReference>
<dbReference type="PRINTS" id="PR00131">
    <property type="entry name" value="GLHYDRLASE1"/>
</dbReference>
<dbReference type="GO" id="GO:0008422">
    <property type="term" value="F:beta-glucosidase activity"/>
    <property type="evidence" value="ECO:0007669"/>
    <property type="project" value="UniProtKB-EC"/>
</dbReference>
<keyword evidence="14" id="KW-1185">Reference proteome</keyword>
<dbReference type="PROSITE" id="PS00653">
    <property type="entry name" value="GLYCOSYL_HYDROL_F1_2"/>
    <property type="match status" value="1"/>
</dbReference>
<dbReference type="PANTHER" id="PTHR10353">
    <property type="entry name" value="GLYCOSYL HYDROLASE"/>
    <property type="match status" value="1"/>
</dbReference>
<dbReference type="eggNOG" id="COG2723">
    <property type="taxonomic scope" value="Bacteria"/>
</dbReference>
<feature type="binding site" evidence="10">
    <location>
        <begin position="408"/>
        <end position="409"/>
    </location>
    <ligand>
        <name>substrate</name>
    </ligand>
</feature>
<comment type="caution">
    <text evidence="13">The sequence shown here is derived from an EMBL/GenBank/DDBJ whole genome shotgun (WGS) entry which is preliminary data.</text>
</comment>
<evidence type="ECO:0000256" key="12">
    <source>
        <dbReference type="RuleBase" id="RU361175"/>
    </source>
</evidence>
<dbReference type="SUPFAM" id="SSF51445">
    <property type="entry name" value="(Trans)glycosidases"/>
    <property type="match status" value="1"/>
</dbReference>
<reference evidence="13 14" key="1">
    <citation type="journal article" date="2011" name="J. Bacteriol.">
        <title>Draft genome sequence of the anoxygenic filamentous phototrophic bacterium Oscillochloris trichoides subsp. DG-6.</title>
        <authorList>
            <person name="Kuznetsov B.B."/>
            <person name="Ivanovsky R.N."/>
            <person name="Keppen O.I."/>
            <person name="Sukhacheva M.V."/>
            <person name="Bumazhkin B.K."/>
            <person name="Patutina E.O."/>
            <person name="Beletsky A.V."/>
            <person name="Mardanov A.V."/>
            <person name="Baslerov R.V."/>
            <person name="Panteleeva A.N."/>
            <person name="Kolganova T.V."/>
            <person name="Ravin N.V."/>
            <person name="Skryabin K.G."/>
        </authorList>
    </citation>
    <scope>NUCLEOTIDE SEQUENCE [LARGE SCALE GENOMIC DNA]</scope>
    <source>
        <strain evidence="13 14">DG-6</strain>
    </source>
</reference>
<dbReference type="PROSITE" id="PS00572">
    <property type="entry name" value="GLYCOSYL_HYDROL_F1_1"/>
    <property type="match status" value="1"/>
</dbReference>
<dbReference type="AlphaFoldDB" id="E1IGK6"/>
<organism evidence="13 14">
    <name type="scientific">Oscillochloris trichoides DG-6</name>
    <dbReference type="NCBI Taxonomy" id="765420"/>
    <lineage>
        <taxon>Bacteria</taxon>
        <taxon>Bacillati</taxon>
        <taxon>Chloroflexota</taxon>
        <taxon>Chloroflexia</taxon>
        <taxon>Chloroflexales</taxon>
        <taxon>Chloroflexineae</taxon>
        <taxon>Oscillochloridaceae</taxon>
        <taxon>Oscillochloris</taxon>
    </lineage>
</organism>
<dbReference type="Pfam" id="PF00232">
    <property type="entry name" value="Glyco_hydro_1"/>
    <property type="match status" value="1"/>
</dbReference>
<dbReference type="NCBIfam" id="TIGR03356">
    <property type="entry name" value="BGL"/>
    <property type="match status" value="1"/>
</dbReference>
<dbReference type="InterPro" id="IPR033132">
    <property type="entry name" value="GH_1_N_CS"/>
</dbReference>
<evidence type="ECO:0000256" key="1">
    <source>
        <dbReference type="ARBA" id="ARBA00000448"/>
    </source>
</evidence>
<dbReference type="Proteomes" id="UP000054010">
    <property type="component" value="Unassembled WGS sequence"/>
</dbReference>
<feature type="binding site" evidence="10">
    <location>
        <position position="401"/>
    </location>
    <ligand>
        <name>substrate</name>
    </ligand>
</feature>
<feature type="binding site" evidence="10">
    <location>
        <position position="298"/>
    </location>
    <ligand>
        <name>substrate</name>
    </ligand>
</feature>
<dbReference type="FunFam" id="3.20.20.80:FF:000004">
    <property type="entry name" value="Beta-glucosidase 6-phospho-beta-glucosidase"/>
    <property type="match status" value="1"/>
</dbReference>
<dbReference type="InterPro" id="IPR017853">
    <property type="entry name" value="GH"/>
</dbReference>
<evidence type="ECO:0000256" key="3">
    <source>
        <dbReference type="ARBA" id="ARBA00012744"/>
    </source>
</evidence>
<protein>
    <recommendedName>
        <fullName evidence="3 12">Beta-glucosidase</fullName>
        <ecNumber evidence="3 12">3.2.1.21</ecNumber>
    </recommendedName>
</protein>
<keyword evidence="7 12" id="KW-0326">Glycosidase</keyword>
<dbReference type="Gene3D" id="3.20.20.80">
    <property type="entry name" value="Glycosidases"/>
    <property type="match status" value="1"/>
</dbReference>
<feature type="binding site" evidence="10">
    <location>
        <position position="166"/>
    </location>
    <ligand>
        <name>substrate</name>
    </ligand>
</feature>
<dbReference type="GO" id="GO:0030245">
    <property type="term" value="P:cellulose catabolic process"/>
    <property type="evidence" value="ECO:0007669"/>
    <property type="project" value="UniProtKB-KW"/>
</dbReference>
<evidence type="ECO:0000256" key="9">
    <source>
        <dbReference type="PIRSR" id="PIRSR617736-1"/>
    </source>
</evidence>
<evidence type="ECO:0000256" key="7">
    <source>
        <dbReference type="ARBA" id="ARBA00023295"/>
    </source>
</evidence>
<dbReference type="InterPro" id="IPR001360">
    <property type="entry name" value="Glyco_hydro_1"/>
</dbReference>
<keyword evidence="4 12" id="KW-0378">Hydrolase</keyword>
<keyword evidence="8" id="KW-0624">Polysaccharide degradation</keyword>
<accession>E1IGK6</accession>
<evidence type="ECO:0000256" key="10">
    <source>
        <dbReference type="PIRSR" id="PIRSR617736-2"/>
    </source>
</evidence>
<evidence type="ECO:0000256" key="6">
    <source>
        <dbReference type="ARBA" id="ARBA00023277"/>
    </source>
</evidence>
<feature type="active site" description="Nucleophile" evidence="9 11">
    <location>
        <position position="354"/>
    </location>
</feature>
<dbReference type="EC" id="3.2.1.21" evidence="3 12"/>
<sequence length="447" mass="50711">MNTTRRFPSGFLWGAATAAYQIEGAWAEDGKGDSIWDRFVRKPGVIVDGTTGDVACDHYHRYAEDVELMAQMGLGAYRFSISWPRLFPQGSGRMNSKGLDFYKRLVEALHKRGIKPVATLYHWDLPQVLEDHGGWVNRDTALRFAEYAYALFQELGDQIPIWSTLNEPFIQAFYGYGNGENAPGRRNPWAILPVAHHLLLGHGLAVEAFRAVRPANAQIGIVMLIWPSHPATSLPPDVAAARRVDGAMHRIFLDPLFRGRYPKDMLFRMGMRFMRPPVRPGDMAIISRPLDYVGVNTYTRLLHRADWRDPLLAVRKVVPQAPTTAMGWEIYPDCIIEALQKVREYTDLPLYITENGAAFEDTLDAAGQINDTERIAYLRSHIEAAHRAIELGIDLRGYFAWTLLDNFEWAKGKSKRFGLIYTDYATQRRIPKQSAAFFREVIANNGL</sequence>
<comment type="similarity">
    <text evidence="2 12">Belongs to the glycosyl hydrolase 1 family.</text>
</comment>
<evidence type="ECO:0000256" key="8">
    <source>
        <dbReference type="ARBA" id="ARBA00023326"/>
    </source>
</evidence>
<evidence type="ECO:0000256" key="11">
    <source>
        <dbReference type="PROSITE-ProRule" id="PRU10055"/>
    </source>
</evidence>
<dbReference type="PANTHER" id="PTHR10353:SF36">
    <property type="entry name" value="LP05116P"/>
    <property type="match status" value="1"/>
</dbReference>
<evidence type="ECO:0000256" key="2">
    <source>
        <dbReference type="ARBA" id="ARBA00010838"/>
    </source>
</evidence>
<dbReference type="STRING" id="765420.OSCT_2457"/>
<dbReference type="HOGENOM" id="CLU_001859_1_3_0"/>
<gene>
    <name evidence="13" type="ORF">OSCT_2457</name>
</gene>
<dbReference type="InterPro" id="IPR017736">
    <property type="entry name" value="Glyco_hydro_1_beta-glucosidase"/>
</dbReference>
<evidence type="ECO:0000256" key="4">
    <source>
        <dbReference type="ARBA" id="ARBA00022801"/>
    </source>
</evidence>
<evidence type="ECO:0000256" key="5">
    <source>
        <dbReference type="ARBA" id="ARBA00023001"/>
    </source>
</evidence>
<dbReference type="EMBL" id="ADVR01000108">
    <property type="protein sequence ID" value="EFO79675.1"/>
    <property type="molecule type" value="Genomic_DNA"/>
</dbReference>
<comment type="catalytic activity">
    <reaction evidence="1 12">
        <text>Hydrolysis of terminal, non-reducing beta-D-glucosyl residues with release of beta-D-glucose.</text>
        <dbReference type="EC" id="3.2.1.21"/>
    </reaction>
</comment>
<keyword evidence="6" id="KW-0119">Carbohydrate metabolism</keyword>
<feature type="binding site" evidence="10">
    <location>
        <position position="122"/>
    </location>
    <ligand>
        <name>substrate</name>
    </ligand>
</feature>
<evidence type="ECO:0000313" key="14">
    <source>
        <dbReference type="Proteomes" id="UP000054010"/>
    </source>
</evidence>
<feature type="active site" description="Proton donor" evidence="9">
    <location>
        <position position="167"/>
    </location>
</feature>
<feature type="binding site" evidence="10">
    <location>
        <position position="21"/>
    </location>
    <ligand>
        <name>substrate</name>
    </ligand>
</feature>
<evidence type="ECO:0000313" key="13">
    <source>
        <dbReference type="EMBL" id="EFO79675.1"/>
    </source>
</evidence>
<name>E1IGK6_9CHLR</name>
<dbReference type="OrthoDB" id="9765195at2"/>
<keyword evidence="5" id="KW-0136">Cellulose degradation</keyword>